<evidence type="ECO:0000313" key="2">
    <source>
        <dbReference type="EMBL" id="WMV24316.1"/>
    </source>
</evidence>
<feature type="transmembrane region" description="Helical" evidence="1">
    <location>
        <begin position="156"/>
        <end position="182"/>
    </location>
</feature>
<keyword evidence="1" id="KW-0812">Transmembrane</keyword>
<sequence>MTAQENSKVVAPVNSRVGTTAIRVKDFTTMNPREFHGSKVEEDPQEFIDEVHKIVEIMGITSVEKVWGDNRSQGNGSSEKMVSECRRCGKIHRNECLVGSNTCYGCGKSGHKMKDWLLLATRGRDGRRVKPSDTNSYALHTRQDHEGTSDVTIDKLWFFSLWLCIACYWVFRWLWLLCYAWVEGDEFKKTREVCSPGTDNVLGGLLSMV</sequence>
<organism evidence="2 3">
    <name type="scientific">Solanum verrucosum</name>
    <dbReference type="NCBI Taxonomy" id="315347"/>
    <lineage>
        <taxon>Eukaryota</taxon>
        <taxon>Viridiplantae</taxon>
        <taxon>Streptophyta</taxon>
        <taxon>Embryophyta</taxon>
        <taxon>Tracheophyta</taxon>
        <taxon>Spermatophyta</taxon>
        <taxon>Magnoliopsida</taxon>
        <taxon>eudicotyledons</taxon>
        <taxon>Gunneridae</taxon>
        <taxon>Pentapetalae</taxon>
        <taxon>asterids</taxon>
        <taxon>lamiids</taxon>
        <taxon>Solanales</taxon>
        <taxon>Solanaceae</taxon>
        <taxon>Solanoideae</taxon>
        <taxon>Solaneae</taxon>
        <taxon>Solanum</taxon>
    </lineage>
</organism>
<evidence type="ECO:0008006" key="4">
    <source>
        <dbReference type="Google" id="ProtNLM"/>
    </source>
</evidence>
<name>A0AAF0QJB0_SOLVR</name>
<dbReference type="Proteomes" id="UP001234989">
    <property type="component" value="Chromosome 4"/>
</dbReference>
<keyword evidence="1" id="KW-0472">Membrane</keyword>
<accession>A0AAF0QJB0</accession>
<protein>
    <recommendedName>
        <fullName evidence="4">Gag-pol polyprotein</fullName>
    </recommendedName>
</protein>
<evidence type="ECO:0000256" key="1">
    <source>
        <dbReference type="SAM" id="Phobius"/>
    </source>
</evidence>
<dbReference type="EMBL" id="CP133615">
    <property type="protein sequence ID" value="WMV24316.1"/>
    <property type="molecule type" value="Genomic_DNA"/>
</dbReference>
<keyword evidence="1" id="KW-1133">Transmembrane helix</keyword>
<keyword evidence="3" id="KW-1185">Reference proteome</keyword>
<gene>
    <name evidence="2" type="ORF">MTR67_017701</name>
</gene>
<evidence type="ECO:0000313" key="3">
    <source>
        <dbReference type="Proteomes" id="UP001234989"/>
    </source>
</evidence>
<dbReference type="AlphaFoldDB" id="A0AAF0QJB0"/>
<proteinExistence type="predicted"/>
<reference evidence="2" key="1">
    <citation type="submission" date="2023-08" db="EMBL/GenBank/DDBJ databases">
        <title>A de novo genome assembly of Solanum verrucosum Schlechtendal, a Mexican diploid species geographically isolated from the other diploid A-genome species in potato relatives.</title>
        <authorList>
            <person name="Hosaka K."/>
        </authorList>
    </citation>
    <scope>NUCLEOTIDE SEQUENCE</scope>
    <source>
        <tissue evidence="2">Young leaves</tissue>
    </source>
</reference>